<proteinExistence type="predicted"/>
<sequence length="44" mass="4882">MLINNAAYKKAADISETSKNSSGTFALLPYKFIYHAATVVYLVR</sequence>
<dbReference type="EMBL" id="BAET01000014">
    <property type="protein sequence ID" value="GAB55658.1"/>
    <property type="molecule type" value="Genomic_DNA"/>
</dbReference>
<keyword evidence="2" id="KW-1185">Reference proteome</keyword>
<reference evidence="1 2" key="2">
    <citation type="journal article" date="2017" name="Antonie Van Leeuwenhoek">
        <title>Rhizobium rhizosphaerae sp. nov., a novel species isolated from rice rhizosphere.</title>
        <authorList>
            <person name="Zhao J.J."/>
            <person name="Zhang J."/>
            <person name="Zhang R.J."/>
            <person name="Zhang C.W."/>
            <person name="Yin H.Q."/>
            <person name="Zhang X.X."/>
        </authorList>
    </citation>
    <scope>NUCLEOTIDE SEQUENCE [LARGE SCALE GENOMIC DNA]</scope>
    <source>
        <strain evidence="1 2">ACAM 611</strain>
    </source>
</reference>
<gene>
    <name evidence="1" type="ORF">GPUN_1538</name>
</gene>
<name>H5TBI1_9ALTE</name>
<evidence type="ECO:0000313" key="2">
    <source>
        <dbReference type="Proteomes" id="UP000053586"/>
    </source>
</evidence>
<organism evidence="1 2">
    <name type="scientific">Glaciecola punicea ACAM 611</name>
    <dbReference type="NCBI Taxonomy" id="1121923"/>
    <lineage>
        <taxon>Bacteria</taxon>
        <taxon>Pseudomonadati</taxon>
        <taxon>Pseudomonadota</taxon>
        <taxon>Gammaproteobacteria</taxon>
        <taxon>Alteromonadales</taxon>
        <taxon>Alteromonadaceae</taxon>
        <taxon>Glaciecola</taxon>
    </lineage>
</organism>
<evidence type="ECO:0000313" key="1">
    <source>
        <dbReference type="EMBL" id="GAB55658.1"/>
    </source>
</evidence>
<protein>
    <submittedName>
        <fullName evidence="1">Uncharacterized protein</fullName>
    </submittedName>
</protein>
<dbReference type="AlphaFoldDB" id="H5TBI1"/>
<accession>H5TBI1</accession>
<dbReference type="Proteomes" id="UP000053586">
    <property type="component" value="Unassembled WGS sequence"/>
</dbReference>
<comment type="caution">
    <text evidence="1">The sequence shown here is derived from an EMBL/GenBank/DDBJ whole genome shotgun (WGS) entry which is preliminary data.</text>
</comment>
<reference evidence="1 2" key="1">
    <citation type="journal article" date="2012" name="J. Bacteriol.">
        <title>Genome sequence of proteorhodopsin-containing sea ice bacterium Glaciecola punicea ACAM 611T.</title>
        <authorList>
            <person name="Qin Q.-L."/>
            <person name="Xie B.-B."/>
            <person name="Shu Y.-L."/>
            <person name="Rong J.-C."/>
            <person name="Zhao D.-L."/>
            <person name="Zhang X.-Y."/>
            <person name="Chen X.-L."/>
            <person name="Zhou B.-C."/>
            <person name="Zhanga Y.-Z."/>
        </authorList>
    </citation>
    <scope>NUCLEOTIDE SEQUENCE [LARGE SCALE GENOMIC DNA]</scope>
    <source>
        <strain evidence="1 2">ACAM 611</strain>
    </source>
</reference>